<feature type="transmembrane region" description="Helical" evidence="7">
    <location>
        <begin position="275"/>
        <end position="293"/>
    </location>
</feature>
<accession>A0AA96RG08</accession>
<evidence type="ECO:0000256" key="2">
    <source>
        <dbReference type="ARBA" id="ARBA00008335"/>
    </source>
</evidence>
<dbReference type="SUPFAM" id="SSF103473">
    <property type="entry name" value="MFS general substrate transporter"/>
    <property type="match status" value="1"/>
</dbReference>
<comment type="subcellular location">
    <subcellularLocation>
        <location evidence="1">Cell membrane</location>
        <topology evidence="1">Multi-pass membrane protein</topology>
    </subcellularLocation>
</comment>
<proteinExistence type="inferred from homology"/>
<organism evidence="9 10">
    <name type="scientific">Paenibacillus aurantius</name>
    <dbReference type="NCBI Taxonomy" id="2918900"/>
    <lineage>
        <taxon>Bacteria</taxon>
        <taxon>Bacillati</taxon>
        <taxon>Bacillota</taxon>
        <taxon>Bacilli</taxon>
        <taxon>Bacillales</taxon>
        <taxon>Paenibacillaceae</taxon>
        <taxon>Paenibacillus</taxon>
    </lineage>
</organism>
<dbReference type="AlphaFoldDB" id="A0AA96RG08"/>
<evidence type="ECO:0000256" key="3">
    <source>
        <dbReference type="ARBA" id="ARBA00022448"/>
    </source>
</evidence>
<dbReference type="PANTHER" id="PTHR23514:SF3">
    <property type="entry name" value="BYPASS OF STOP CODON PROTEIN 6"/>
    <property type="match status" value="1"/>
</dbReference>
<keyword evidence="4 7" id="KW-0812">Transmembrane</keyword>
<dbReference type="GO" id="GO:0005886">
    <property type="term" value="C:plasma membrane"/>
    <property type="evidence" value="ECO:0007669"/>
    <property type="project" value="UniProtKB-SubCell"/>
</dbReference>
<feature type="transmembrane region" description="Helical" evidence="7">
    <location>
        <begin position="71"/>
        <end position="88"/>
    </location>
</feature>
<feature type="transmembrane region" description="Helical" evidence="7">
    <location>
        <begin position="94"/>
        <end position="119"/>
    </location>
</feature>
<feature type="transmembrane region" description="Helical" evidence="7">
    <location>
        <begin position="39"/>
        <end position="64"/>
    </location>
</feature>
<dbReference type="RefSeq" id="WP_315605818.1">
    <property type="nucleotide sequence ID" value="NZ_CP130318.1"/>
</dbReference>
<feature type="transmembrane region" description="Helical" evidence="7">
    <location>
        <begin position="159"/>
        <end position="178"/>
    </location>
</feature>
<evidence type="ECO:0000259" key="8">
    <source>
        <dbReference type="PROSITE" id="PS50850"/>
    </source>
</evidence>
<dbReference type="InterPro" id="IPR020846">
    <property type="entry name" value="MFS_dom"/>
</dbReference>
<protein>
    <submittedName>
        <fullName evidence="9">MFS transporter</fullName>
    </submittedName>
</protein>
<dbReference type="PANTHER" id="PTHR23514">
    <property type="entry name" value="BYPASS OF STOP CODON PROTEIN 6"/>
    <property type="match status" value="1"/>
</dbReference>
<dbReference type="InterPro" id="IPR036259">
    <property type="entry name" value="MFS_trans_sf"/>
</dbReference>
<dbReference type="InterPro" id="IPR011701">
    <property type="entry name" value="MFS"/>
</dbReference>
<dbReference type="EMBL" id="CP130318">
    <property type="protein sequence ID" value="WNQ12041.1"/>
    <property type="molecule type" value="Genomic_DNA"/>
</dbReference>
<feature type="transmembrane region" description="Helical" evidence="7">
    <location>
        <begin position="299"/>
        <end position="321"/>
    </location>
</feature>
<feature type="transmembrane region" description="Helical" evidence="7">
    <location>
        <begin position="365"/>
        <end position="384"/>
    </location>
</feature>
<keyword evidence="5 7" id="KW-1133">Transmembrane helix</keyword>
<feature type="transmembrane region" description="Helical" evidence="7">
    <location>
        <begin position="333"/>
        <end position="353"/>
    </location>
</feature>
<dbReference type="PROSITE" id="PS50850">
    <property type="entry name" value="MFS"/>
    <property type="match status" value="1"/>
</dbReference>
<evidence type="ECO:0000256" key="6">
    <source>
        <dbReference type="ARBA" id="ARBA00023136"/>
    </source>
</evidence>
<keyword evidence="10" id="KW-1185">Reference proteome</keyword>
<feature type="transmembrane region" description="Helical" evidence="7">
    <location>
        <begin position="242"/>
        <end position="263"/>
    </location>
</feature>
<name>A0AA96RG08_9BACL</name>
<dbReference type="GO" id="GO:0022857">
    <property type="term" value="F:transmembrane transporter activity"/>
    <property type="evidence" value="ECO:0007669"/>
    <property type="project" value="InterPro"/>
</dbReference>
<feature type="transmembrane region" description="Helical" evidence="7">
    <location>
        <begin position="205"/>
        <end position="222"/>
    </location>
</feature>
<gene>
    <name evidence="9" type="ORF">MJA45_02980</name>
</gene>
<evidence type="ECO:0000313" key="9">
    <source>
        <dbReference type="EMBL" id="WNQ12041.1"/>
    </source>
</evidence>
<evidence type="ECO:0000256" key="4">
    <source>
        <dbReference type="ARBA" id="ARBA00022692"/>
    </source>
</evidence>
<reference evidence="9 10" key="1">
    <citation type="submission" date="2022-02" db="EMBL/GenBank/DDBJ databases">
        <title>Paenibacillus sp. MBLB1776 Whole Genome Shotgun Sequencing.</title>
        <authorList>
            <person name="Hwang C.Y."/>
            <person name="Cho E.-S."/>
            <person name="Seo M.-J."/>
        </authorList>
    </citation>
    <scope>NUCLEOTIDE SEQUENCE [LARGE SCALE GENOMIC DNA]</scope>
    <source>
        <strain evidence="9 10">MBLB1776</strain>
    </source>
</reference>
<evidence type="ECO:0000256" key="5">
    <source>
        <dbReference type="ARBA" id="ARBA00022989"/>
    </source>
</evidence>
<dbReference type="InterPro" id="IPR051788">
    <property type="entry name" value="MFS_Transporter"/>
</dbReference>
<feature type="transmembrane region" description="Helical" evidence="7">
    <location>
        <begin position="131"/>
        <end position="153"/>
    </location>
</feature>
<feature type="domain" description="Major facilitator superfamily (MFS) profile" evidence="8">
    <location>
        <begin position="4"/>
        <end position="388"/>
    </location>
</feature>
<dbReference type="Gene3D" id="1.20.1250.20">
    <property type="entry name" value="MFS general substrate transporter like domains"/>
    <property type="match status" value="2"/>
</dbReference>
<dbReference type="Proteomes" id="UP001305702">
    <property type="component" value="Chromosome"/>
</dbReference>
<dbReference type="KEGG" id="paun:MJA45_02980"/>
<comment type="similarity">
    <text evidence="2">Belongs to the major facilitator superfamily.</text>
</comment>
<sequence>MKKFLTMGSLSYLLIGLAHVVAGSVMPELLRHYGLPYEAGGALIFSQFAGFLLGVLVTPAVLTVAGPRKTLVLAAGLLTAAEITYTVLPPWGVMLAAAPVAGVGFGTIEAVIGALVISSTGEKRAVYMSRLEVFFGIGALVIPILAGICIWLGFWNTSFLTVGGLSLLLAILWARLSFGELDAALARKPKTVPEPGQETGYRGKALVYFSLFVAFFFLYVGLEMSLVNFFPSILLEKFSMESAGASVSVTLFWLAMAVGRIFAGTLSMRVGYGKYLVWGCAGTLLCLAGLRLAPYYGLTFGFLMLAGLAMAGLFSIALVYASHLLPGREERTTSLLIGAGGLGGAVLPLLTGWSMDHWKVFGTQSLLAAVSLLLILMVGAALVMERAGRTVRTERTG</sequence>
<evidence type="ECO:0000256" key="7">
    <source>
        <dbReference type="SAM" id="Phobius"/>
    </source>
</evidence>
<keyword evidence="6 7" id="KW-0472">Membrane</keyword>
<evidence type="ECO:0000256" key="1">
    <source>
        <dbReference type="ARBA" id="ARBA00004651"/>
    </source>
</evidence>
<keyword evidence="3" id="KW-0813">Transport</keyword>
<evidence type="ECO:0000313" key="10">
    <source>
        <dbReference type="Proteomes" id="UP001305702"/>
    </source>
</evidence>
<dbReference type="Pfam" id="PF07690">
    <property type="entry name" value="MFS_1"/>
    <property type="match status" value="1"/>
</dbReference>